<dbReference type="GO" id="GO:0046872">
    <property type="term" value="F:metal ion binding"/>
    <property type="evidence" value="ECO:0007669"/>
    <property type="project" value="UniProtKB-KW"/>
</dbReference>
<comment type="cofactor">
    <cofactor evidence="1">
        <name>Zn(2+)</name>
        <dbReference type="ChEBI" id="CHEBI:29105"/>
    </cofactor>
</comment>
<comment type="caution">
    <text evidence="6">The sequence shown here is derived from an EMBL/GenBank/DDBJ whole genome shotgun (WGS) entry which is preliminary data.</text>
</comment>
<dbReference type="Pfam" id="PF02633">
    <property type="entry name" value="Creatininase"/>
    <property type="match status" value="1"/>
</dbReference>
<dbReference type="Gene3D" id="3.40.50.10310">
    <property type="entry name" value="Creatininase"/>
    <property type="match status" value="1"/>
</dbReference>
<dbReference type="EMBL" id="JACHOO010000002">
    <property type="protein sequence ID" value="MBB5751858.1"/>
    <property type="molecule type" value="Genomic_DNA"/>
</dbReference>
<dbReference type="EC" id="3.5.2.10" evidence="6"/>
<reference evidence="6 7" key="1">
    <citation type="submission" date="2020-08" db="EMBL/GenBank/DDBJ databases">
        <title>Genomic Encyclopedia of Type Strains, Phase IV (KMG-IV): sequencing the most valuable type-strain genomes for metagenomic binning, comparative biology and taxonomic classification.</title>
        <authorList>
            <person name="Goeker M."/>
        </authorList>
    </citation>
    <scope>NUCLEOTIDE SEQUENCE [LARGE SCALE GENOMIC DNA]</scope>
    <source>
        <strain evidence="6 7">DSM 16268</strain>
    </source>
</reference>
<evidence type="ECO:0000256" key="4">
    <source>
        <dbReference type="ARBA" id="ARBA00022833"/>
    </source>
</evidence>
<dbReference type="RefSeq" id="WP_183853007.1">
    <property type="nucleotide sequence ID" value="NZ_JACHOO010000002.1"/>
</dbReference>
<dbReference type="GO" id="GO:0016811">
    <property type="term" value="F:hydrolase activity, acting on carbon-nitrogen (but not peptide) bonds, in linear amides"/>
    <property type="evidence" value="ECO:0007669"/>
    <property type="project" value="TreeGrafter"/>
</dbReference>
<keyword evidence="7" id="KW-1185">Reference proteome</keyword>
<accession>A0A7W9FKY2</accession>
<dbReference type="GO" id="GO:0047789">
    <property type="term" value="F:creatininase activity"/>
    <property type="evidence" value="ECO:0007669"/>
    <property type="project" value="UniProtKB-EC"/>
</dbReference>
<name>A0A7W9FKY2_9HYPH</name>
<protein>
    <submittedName>
        <fullName evidence="6">Creatinine amidohydrolase</fullName>
        <ecNumber evidence="6">3.5.2.10</ecNumber>
    </submittedName>
</protein>
<keyword evidence="3 6" id="KW-0378">Hydrolase</keyword>
<dbReference type="AlphaFoldDB" id="A0A7W9FKY2"/>
<dbReference type="SUPFAM" id="SSF102215">
    <property type="entry name" value="Creatininase"/>
    <property type="match status" value="1"/>
</dbReference>
<gene>
    <name evidence="6" type="ORF">GGQ63_000910</name>
</gene>
<dbReference type="Proteomes" id="UP000523821">
    <property type="component" value="Unassembled WGS sequence"/>
</dbReference>
<comment type="similarity">
    <text evidence="5">Belongs to the creatininase superfamily.</text>
</comment>
<proteinExistence type="inferred from homology"/>
<dbReference type="InterPro" id="IPR003785">
    <property type="entry name" value="Creatininase/forma_Hydrolase"/>
</dbReference>
<evidence type="ECO:0000256" key="2">
    <source>
        <dbReference type="ARBA" id="ARBA00022723"/>
    </source>
</evidence>
<dbReference type="GO" id="GO:0009231">
    <property type="term" value="P:riboflavin biosynthetic process"/>
    <property type="evidence" value="ECO:0007669"/>
    <property type="project" value="TreeGrafter"/>
</dbReference>
<evidence type="ECO:0000313" key="7">
    <source>
        <dbReference type="Proteomes" id="UP000523821"/>
    </source>
</evidence>
<evidence type="ECO:0000256" key="1">
    <source>
        <dbReference type="ARBA" id="ARBA00001947"/>
    </source>
</evidence>
<sequence length="275" mass="29170">MPKSRYWIELSTRDIAALPPDTIAILPVAAVEQHGPHMPLGTDTLINRGIIARALEQLAPDLSVLVLPEQAVGTSSEHLSYPGTLSHAPSALIGIWTTVLEGAARAGIGKLLIFNSHGGQVGLLQPVALDIRRRLGMLCAYASWFDAGYPPGLFSPEEEAYGIHGGAIETAMMLHLRPELVDRAALADFPSRALDFRTAFSELQADPGNGRLGGFGWMAQDLNRYGVSGDASAATPEAGRRLVEHAAEKLATLLSEIAGIGADFLVADTFLSDGD</sequence>
<dbReference type="PANTHER" id="PTHR35005:SF1">
    <property type="entry name" value="2-AMINO-5-FORMYLAMINO-6-RIBOSYLAMINOPYRIMIDIN-4(3H)-ONE 5'-MONOPHOSPHATE DEFORMYLASE"/>
    <property type="match status" value="1"/>
</dbReference>
<dbReference type="PANTHER" id="PTHR35005">
    <property type="entry name" value="3-DEHYDRO-SCYLLO-INOSOSE HYDROLASE"/>
    <property type="match status" value="1"/>
</dbReference>
<evidence type="ECO:0000256" key="3">
    <source>
        <dbReference type="ARBA" id="ARBA00022801"/>
    </source>
</evidence>
<keyword evidence="4" id="KW-0862">Zinc</keyword>
<evidence type="ECO:0000313" key="6">
    <source>
        <dbReference type="EMBL" id="MBB5751858.1"/>
    </source>
</evidence>
<keyword evidence="2" id="KW-0479">Metal-binding</keyword>
<evidence type="ECO:0000256" key="5">
    <source>
        <dbReference type="ARBA" id="ARBA00024029"/>
    </source>
</evidence>
<organism evidence="6 7">
    <name type="scientific">Prosthecomicrobium pneumaticum</name>
    <dbReference type="NCBI Taxonomy" id="81895"/>
    <lineage>
        <taxon>Bacteria</taxon>
        <taxon>Pseudomonadati</taxon>
        <taxon>Pseudomonadota</taxon>
        <taxon>Alphaproteobacteria</taxon>
        <taxon>Hyphomicrobiales</taxon>
        <taxon>Kaistiaceae</taxon>
        <taxon>Prosthecomicrobium</taxon>
    </lineage>
</organism>
<dbReference type="InterPro" id="IPR024087">
    <property type="entry name" value="Creatininase-like_sf"/>
</dbReference>